<dbReference type="Proteomes" id="UP000629468">
    <property type="component" value="Unassembled WGS sequence"/>
</dbReference>
<evidence type="ECO:0000256" key="1">
    <source>
        <dbReference type="SAM" id="MobiDB-lite"/>
    </source>
</evidence>
<organism evidence="2 3">
    <name type="scientific">Agaricus bisporus var. burnettii</name>
    <dbReference type="NCBI Taxonomy" id="192524"/>
    <lineage>
        <taxon>Eukaryota</taxon>
        <taxon>Fungi</taxon>
        <taxon>Dikarya</taxon>
        <taxon>Basidiomycota</taxon>
        <taxon>Agaricomycotina</taxon>
        <taxon>Agaricomycetes</taxon>
        <taxon>Agaricomycetidae</taxon>
        <taxon>Agaricales</taxon>
        <taxon>Agaricineae</taxon>
        <taxon>Agaricaceae</taxon>
        <taxon>Agaricus</taxon>
    </lineage>
</organism>
<name>A0A8H7C4D5_AGABI</name>
<dbReference type="EMBL" id="JABXXO010000013">
    <property type="protein sequence ID" value="KAF7761766.1"/>
    <property type="molecule type" value="Genomic_DNA"/>
</dbReference>
<proteinExistence type="predicted"/>
<feature type="compositionally biased region" description="Basic residues" evidence="1">
    <location>
        <begin position="1"/>
        <end position="12"/>
    </location>
</feature>
<evidence type="ECO:0000313" key="2">
    <source>
        <dbReference type="EMBL" id="KAF7761766.1"/>
    </source>
</evidence>
<accession>A0A8H7C4D5</accession>
<sequence>MDMTLRKSKKAKPAQLTPPPPPQPPVFGKDPVPSKKNSYAKAAACRPPQQQPPPRPQAPAALVAVAIAPASKPPGRKRRARHTCHGALRRGVQLTPLAGSSVRAAHVSLAMLRAHQG</sequence>
<reference evidence="2 3" key="1">
    <citation type="journal article" name="Sci. Rep.">
        <title>Telomere-to-telomere assembled and centromere annotated genomes of the two main subspecies of the button mushroom Agaricus bisporus reveal especially polymorphic chromosome ends.</title>
        <authorList>
            <person name="Sonnenberg A.S.M."/>
            <person name="Sedaghat-Telgerd N."/>
            <person name="Lavrijssen B."/>
            <person name="Ohm R.A."/>
            <person name="Hendrickx P.M."/>
            <person name="Scholtmeijer K."/>
            <person name="Baars J.J.P."/>
            <person name="van Peer A."/>
        </authorList>
    </citation>
    <scope>NUCLEOTIDE SEQUENCE [LARGE SCALE GENOMIC DNA]</scope>
    <source>
        <strain evidence="2 3">H119_p4</strain>
    </source>
</reference>
<feature type="compositionally biased region" description="Pro residues" evidence="1">
    <location>
        <begin position="16"/>
        <end position="25"/>
    </location>
</feature>
<evidence type="ECO:0000313" key="3">
    <source>
        <dbReference type="Proteomes" id="UP000629468"/>
    </source>
</evidence>
<feature type="region of interest" description="Disordered" evidence="1">
    <location>
        <begin position="1"/>
        <end position="59"/>
    </location>
</feature>
<protein>
    <submittedName>
        <fullName evidence="2">Uncharacterized protein</fullName>
    </submittedName>
</protein>
<dbReference type="AlphaFoldDB" id="A0A8H7C4D5"/>
<gene>
    <name evidence="2" type="ORF">Agabi119p4_9758</name>
</gene>
<comment type="caution">
    <text evidence="2">The sequence shown here is derived from an EMBL/GenBank/DDBJ whole genome shotgun (WGS) entry which is preliminary data.</text>
</comment>